<dbReference type="Proteomes" id="UP000289738">
    <property type="component" value="Chromosome B03"/>
</dbReference>
<reference evidence="1 2" key="1">
    <citation type="submission" date="2019-01" db="EMBL/GenBank/DDBJ databases">
        <title>Sequencing of cultivated peanut Arachis hypogaea provides insights into genome evolution and oil improvement.</title>
        <authorList>
            <person name="Chen X."/>
        </authorList>
    </citation>
    <scope>NUCLEOTIDE SEQUENCE [LARGE SCALE GENOMIC DNA]</scope>
    <source>
        <strain evidence="2">cv. Fuhuasheng</strain>
        <tissue evidence="1">Leaves</tissue>
    </source>
</reference>
<evidence type="ECO:0000313" key="2">
    <source>
        <dbReference type="Proteomes" id="UP000289738"/>
    </source>
</evidence>
<protein>
    <submittedName>
        <fullName evidence="1">Uncharacterized protein</fullName>
    </submittedName>
</protein>
<gene>
    <name evidence="1" type="ORF">Ahy_B03g066741</name>
</gene>
<proteinExistence type="predicted"/>
<sequence length="253" mass="28650">MICDVHQGSGHLTTWIRPAIKKELEAHFRDDKGFKCRCLTNVANRASPRSSKYTGGLATFMKMKSRLSKSMDCEATLAEAFMYTHNLKANKERFADERSVAHYSINYYPNHNVCDTGGLHVEVKRLSGNDKANSETSVVDPDRVWRETASEPHKNHRFGLGSFFDSGLYSSALAASSTISPTYPQEVIDLREEVQKLTQEFHQQAEQSEQGYNVLLTRVGGAVGISSDLTEKLEQLDRLQADVLWRQQRCWFP</sequence>
<dbReference type="AlphaFoldDB" id="A0A445A4Q9"/>
<accession>A0A445A4Q9</accession>
<evidence type="ECO:0000313" key="1">
    <source>
        <dbReference type="EMBL" id="RYR21443.1"/>
    </source>
</evidence>
<name>A0A445A4Q9_ARAHY</name>
<dbReference type="EMBL" id="SDMP01000013">
    <property type="protein sequence ID" value="RYR21443.1"/>
    <property type="molecule type" value="Genomic_DNA"/>
</dbReference>
<organism evidence="1 2">
    <name type="scientific">Arachis hypogaea</name>
    <name type="common">Peanut</name>
    <dbReference type="NCBI Taxonomy" id="3818"/>
    <lineage>
        <taxon>Eukaryota</taxon>
        <taxon>Viridiplantae</taxon>
        <taxon>Streptophyta</taxon>
        <taxon>Embryophyta</taxon>
        <taxon>Tracheophyta</taxon>
        <taxon>Spermatophyta</taxon>
        <taxon>Magnoliopsida</taxon>
        <taxon>eudicotyledons</taxon>
        <taxon>Gunneridae</taxon>
        <taxon>Pentapetalae</taxon>
        <taxon>rosids</taxon>
        <taxon>fabids</taxon>
        <taxon>Fabales</taxon>
        <taxon>Fabaceae</taxon>
        <taxon>Papilionoideae</taxon>
        <taxon>50 kb inversion clade</taxon>
        <taxon>dalbergioids sensu lato</taxon>
        <taxon>Dalbergieae</taxon>
        <taxon>Pterocarpus clade</taxon>
        <taxon>Arachis</taxon>
    </lineage>
</organism>
<comment type="caution">
    <text evidence="1">The sequence shown here is derived from an EMBL/GenBank/DDBJ whole genome shotgun (WGS) entry which is preliminary data.</text>
</comment>
<keyword evidence="2" id="KW-1185">Reference proteome</keyword>